<keyword evidence="8" id="KW-0456">Lyase</keyword>
<dbReference type="PANTHER" id="PTHR42690:SF1">
    <property type="entry name" value="THREONINE SYNTHASE-LIKE 2"/>
    <property type="match status" value="1"/>
</dbReference>
<evidence type="ECO:0000256" key="7">
    <source>
        <dbReference type="ARBA" id="ARBA00022898"/>
    </source>
</evidence>
<dbReference type="Pfam" id="PF00291">
    <property type="entry name" value="PALP"/>
    <property type="match status" value="1"/>
</dbReference>
<comment type="pathway">
    <text evidence="2">Amino-acid biosynthesis; L-threonine biosynthesis; L-threonine from L-aspartate: step 5/5.</text>
</comment>
<dbReference type="InterPro" id="IPR036052">
    <property type="entry name" value="TrpB-like_PALP_sf"/>
</dbReference>
<dbReference type="CDD" id="cd01560">
    <property type="entry name" value="Thr-synth_2"/>
    <property type="match status" value="1"/>
</dbReference>
<evidence type="ECO:0000256" key="5">
    <source>
        <dbReference type="ARBA" id="ARBA00022605"/>
    </source>
</evidence>
<dbReference type="UniPathway" id="UPA00050">
    <property type="reaction ID" value="UER00065"/>
</dbReference>
<dbReference type="GO" id="GO:0009088">
    <property type="term" value="P:threonine biosynthetic process"/>
    <property type="evidence" value="ECO:0007669"/>
    <property type="project" value="UniProtKB-UniPathway"/>
</dbReference>
<dbReference type="EMBL" id="CAEMXZ010000055">
    <property type="protein sequence ID" value="CAB4323581.1"/>
    <property type="molecule type" value="Genomic_DNA"/>
</dbReference>
<keyword evidence="6" id="KW-0791">Threonine biosynthesis</keyword>
<evidence type="ECO:0000256" key="3">
    <source>
        <dbReference type="ARBA" id="ARBA00005517"/>
    </source>
</evidence>
<dbReference type="GO" id="GO:0030170">
    <property type="term" value="F:pyridoxal phosphate binding"/>
    <property type="evidence" value="ECO:0007669"/>
    <property type="project" value="InterPro"/>
</dbReference>
<evidence type="ECO:0000313" key="11">
    <source>
        <dbReference type="EMBL" id="CAB4323581.1"/>
    </source>
</evidence>
<dbReference type="NCBIfam" id="TIGR00260">
    <property type="entry name" value="thrC"/>
    <property type="match status" value="1"/>
</dbReference>
<comment type="similarity">
    <text evidence="3">Belongs to the threonine synthase family.</text>
</comment>
<sequence>MSLTYVSTRGEAPELGFADVLLAGLARDGGLYVPSSWPSITVGDLDRFASMPYADVAAEVMWPFVEGSIDREAFASMVTDTYATFDADEVIPLTDLGDGIWLAELFHGPTLAFKDVALQLVGRLFDHELTRRGEKVTVVGATSGDTGSAAIEALRDRESAEVFILHPAGRVSDVQRRQMTTVAASNVHNIAVEGTFDDCQDLVKALFADDGFRDTRNLSAVNSINWARVMAQIVYYVTTTTRLGGGAGRPVAFSVPTGNFGNVFAGYGAQRMGTPISQFVVASNRNDILTQFLTTGTMTIGEVHPTSSPSMDIQVSSNLERLLFEIFGRDGAAVADLMARFRSEGTVSVEAGRLDLLAEHWSAARVDDERTAATIATLYDERGVLLDPHTAVGLAAAREMRADPAVPMVVLGTAHPAKFPAAVEAASGVHPQLPDRLADLFDRTERFVTAPNDYLTVRTMIESTLDGAR</sequence>
<organism evidence="11">
    <name type="scientific">freshwater metagenome</name>
    <dbReference type="NCBI Taxonomy" id="449393"/>
    <lineage>
        <taxon>unclassified sequences</taxon>
        <taxon>metagenomes</taxon>
        <taxon>ecological metagenomes</taxon>
    </lineage>
</organism>
<dbReference type="PROSITE" id="PS00165">
    <property type="entry name" value="DEHYDRATASE_SER_THR"/>
    <property type="match status" value="1"/>
</dbReference>
<dbReference type="Pfam" id="PF24857">
    <property type="entry name" value="THR4_C"/>
    <property type="match status" value="1"/>
</dbReference>
<name>A0A6J5YGL7_9ZZZZ</name>
<accession>A0A6J5YGL7</accession>
<dbReference type="AlphaFoldDB" id="A0A6J5YGL7"/>
<gene>
    <name evidence="11" type="ORF">UFOPK1392_01337</name>
</gene>
<dbReference type="Gene3D" id="3.90.1380.10">
    <property type="entry name" value="Threonine synthase, N-terminal domain"/>
    <property type="match status" value="1"/>
</dbReference>
<dbReference type="PANTHER" id="PTHR42690">
    <property type="entry name" value="THREONINE SYNTHASE FAMILY MEMBER"/>
    <property type="match status" value="1"/>
</dbReference>
<evidence type="ECO:0000256" key="1">
    <source>
        <dbReference type="ARBA" id="ARBA00001933"/>
    </source>
</evidence>
<evidence type="ECO:0000259" key="9">
    <source>
        <dbReference type="Pfam" id="PF00291"/>
    </source>
</evidence>
<dbReference type="InterPro" id="IPR000634">
    <property type="entry name" value="Ser/Thr_deHydtase_PyrdxlP-BS"/>
</dbReference>
<dbReference type="Gene3D" id="3.40.50.1100">
    <property type="match status" value="2"/>
</dbReference>
<dbReference type="EC" id="4.2.3.1" evidence="4"/>
<evidence type="ECO:0000256" key="8">
    <source>
        <dbReference type="ARBA" id="ARBA00023239"/>
    </source>
</evidence>
<dbReference type="SUPFAM" id="SSF53686">
    <property type="entry name" value="Tryptophan synthase beta subunit-like PLP-dependent enzymes"/>
    <property type="match status" value="1"/>
</dbReference>
<feature type="domain" description="Tryptophan synthase beta chain-like PALP" evidence="9">
    <location>
        <begin position="95"/>
        <end position="332"/>
    </location>
</feature>
<evidence type="ECO:0000259" key="10">
    <source>
        <dbReference type="Pfam" id="PF14821"/>
    </source>
</evidence>
<dbReference type="InterPro" id="IPR004450">
    <property type="entry name" value="Thr_synthase-like"/>
</dbReference>
<feature type="domain" description="Threonine synthase N-terminal" evidence="10">
    <location>
        <begin position="4"/>
        <end position="82"/>
    </location>
</feature>
<reference evidence="11" key="1">
    <citation type="submission" date="2020-05" db="EMBL/GenBank/DDBJ databases">
        <authorList>
            <person name="Chiriac C."/>
            <person name="Salcher M."/>
            <person name="Ghai R."/>
            <person name="Kavagutti S V."/>
        </authorList>
    </citation>
    <scope>NUCLEOTIDE SEQUENCE</scope>
</reference>
<keyword evidence="5" id="KW-0028">Amino-acid biosynthesis</keyword>
<proteinExistence type="inferred from homology"/>
<keyword evidence="7" id="KW-0663">Pyridoxal phosphate</keyword>
<evidence type="ECO:0000256" key="6">
    <source>
        <dbReference type="ARBA" id="ARBA00022697"/>
    </source>
</evidence>
<comment type="cofactor">
    <cofactor evidence="1">
        <name>pyridoxal 5'-phosphate</name>
        <dbReference type="ChEBI" id="CHEBI:597326"/>
    </cofactor>
</comment>
<dbReference type="InterPro" id="IPR037158">
    <property type="entry name" value="Thr_synth_N_sf"/>
</dbReference>
<dbReference type="InterPro" id="IPR029144">
    <property type="entry name" value="Thr_synth_N"/>
</dbReference>
<dbReference type="InterPro" id="IPR001926">
    <property type="entry name" value="TrpB-like_PALP"/>
</dbReference>
<evidence type="ECO:0000256" key="2">
    <source>
        <dbReference type="ARBA" id="ARBA00004979"/>
    </source>
</evidence>
<dbReference type="Pfam" id="PF14821">
    <property type="entry name" value="Thr_synth_N"/>
    <property type="match status" value="1"/>
</dbReference>
<dbReference type="GO" id="GO:0004795">
    <property type="term" value="F:threonine synthase activity"/>
    <property type="evidence" value="ECO:0007669"/>
    <property type="project" value="UniProtKB-EC"/>
</dbReference>
<protein>
    <recommendedName>
        <fullName evidence="4">threonine synthase</fullName>
        <ecNumber evidence="4">4.2.3.1</ecNumber>
    </recommendedName>
</protein>
<dbReference type="InterPro" id="IPR051166">
    <property type="entry name" value="Threonine_Synthase"/>
</dbReference>
<evidence type="ECO:0000256" key="4">
    <source>
        <dbReference type="ARBA" id="ARBA00013028"/>
    </source>
</evidence>